<dbReference type="Proteomes" id="UP000800096">
    <property type="component" value="Unassembled WGS sequence"/>
</dbReference>
<evidence type="ECO:0000313" key="3">
    <source>
        <dbReference type="Proteomes" id="UP000800096"/>
    </source>
</evidence>
<dbReference type="OrthoDB" id="3790813at2759"/>
<reference evidence="2" key="1">
    <citation type="journal article" date="2020" name="Stud. Mycol.">
        <title>101 Dothideomycetes genomes: a test case for predicting lifestyles and emergence of pathogens.</title>
        <authorList>
            <person name="Haridas S."/>
            <person name="Albert R."/>
            <person name="Binder M."/>
            <person name="Bloem J."/>
            <person name="Labutti K."/>
            <person name="Salamov A."/>
            <person name="Andreopoulos B."/>
            <person name="Baker S."/>
            <person name="Barry K."/>
            <person name="Bills G."/>
            <person name="Bluhm B."/>
            <person name="Cannon C."/>
            <person name="Castanera R."/>
            <person name="Culley D."/>
            <person name="Daum C."/>
            <person name="Ezra D."/>
            <person name="Gonzalez J."/>
            <person name="Henrissat B."/>
            <person name="Kuo A."/>
            <person name="Liang C."/>
            <person name="Lipzen A."/>
            <person name="Lutzoni F."/>
            <person name="Magnuson J."/>
            <person name="Mondo S."/>
            <person name="Nolan M."/>
            <person name="Ohm R."/>
            <person name="Pangilinan J."/>
            <person name="Park H.-J."/>
            <person name="Ramirez L."/>
            <person name="Alfaro M."/>
            <person name="Sun H."/>
            <person name="Tritt A."/>
            <person name="Yoshinaga Y."/>
            <person name="Zwiers L.-H."/>
            <person name="Turgeon B."/>
            <person name="Goodwin S."/>
            <person name="Spatafora J."/>
            <person name="Crous P."/>
            <person name="Grigoriev I."/>
        </authorList>
    </citation>
    <scope>NUCLEOTIDE SEQUENCE</scope>
    <source>
        <strain evidence="2">HMLAC05119</strain>
    </source>
</reference>
<accession>A0A6A5QTG4</accession>
<evidence type="ECO:0000256" key="1">
    <source>
        <dbReference type="SAM" id="MobiDB-lite"/>
    </source>
</evidence>
<sequence>MPFSDQADPKPPSTAPTTRPHFPLDSTWDISIPHSDPNGDGRTKATHAPNNPGAAASSIQDNLTWPTLRDTLADVATSASDKLQDTVNRAFRGRDVRGVHDSVASRGILSTRRVGGGLDALSDAAQEGFAVRRAAEGVLGEEGGGGGGDRFLFARCMAARAGRALVKQGICGEWQVMASRENVVWQAELHDTLVRLFVDEKDVYGVEQLFGMDAIWSGDVANEVWRLELDTGLVEVIANEGSYEKEEKCIYLRVDFTLPEASGCLRIRDVERDVIADGDWMAVE</sequence>
<proteinExistence type="predicted"/>
<dbReference type="AlphaFoldDB" id="A0A6A5QTG4"/>
<name>A0A6A5QTG4_AMPQU</name>
<protein>
    <submittedName>
        <fullName evidence="2">Uncharacterized protein</fullName>
    </submittedName>
</protein>
<evidence type="ECO:0000313" key="2">
    <source>
        <dbReference type="EMBL" id="KAF1918965.1"/>
    </source>
</evidence>
<organism evidence="2 3">
    <name type="scientific">Ampelomyces quisqualis</name>
    <name type="common">Powdery mildew agent</name>
    <dbReference type="NCBI Taxonomy" id="50730"/>
    <lineage>
        <taxon>Eukaryota</taxon>
        <taxon>Fungi</taxon>
        <taxon>Dikarya</taxon>
        <taxon>Ascomycota</taxon>
        <taxon>Pezizomycotina</taxon>
        <taxon>Dothideomycetes</taxon>
        <taxon>Pleosporomycetidae</taxon>
        <taxon>Pleosporales</taxon>
        <taxon>Pleosporineae</taxon>
        <taxon>Phaeosphaeriaceae</taxon>
        <taxon>Ampelomyces</taxon>
    </lineage>
</organism>
<gene>
    <name evidence="2" type="ORF">BDU57DRAFT_567670</name>
</gene>
<keyword evidence="3" id="KW-1185">Reference proteome</keyword>
<feature type="region of interest" description="Disordered" evidence="1">
    <location>
        <begin position="1"/>
        <end position="60"/>
    </location>
</feature>
<dbReference type="EMBL" id="ML979133">
    <property type="protein sequence ID" value="KAF1918965.1"/>
    <property type="molecule type" value="Genomic_DNA"/>
</dbReference>